<proteinExistence type="predicted"/>
<evidence type="ECO:0000313" key="1">
    <source>
        <dbReference type="EMBL" id="OAG06485.1"/>
    </source>
</evidence>
<organism evidence="1 2">
    <name type="scientific">Paraphaeosphaeria sporulosa</name>
    <dbReference type="NCBI Taxonomy" id="1460663"/>
    <lineage>
        <taxon>Eukaryota</taxon>
        <taxon>Fungi</taxon>
        <taxon>Dikarya</taxon>
        <taxon>Ascomycota</taxon>
        <taxon>Pezizomycotina</taxon>
        <taxon>Dothideomycetes</taxon>
        <taxon>Pleosporomycetidae</taxon>
        <taxon>Pleosporales</taxon>
        <taxon>Massarineae</taxon>
        <taxon>Didymosphaeriaceae</taxon>
        <taxon>Paraphaeosphaeria</taxon>
    </lineage>
</organism>
<gene>
    <name evidence="1" type="ORF">CC84DRAFT_770564</name>
</gene>
<reference evidence="1 2" key="1">
    <citation type="submission" date="2016-05" db="EMBL/GenBank/DDBJ databases">
        <title>Comparative analysis of secretome profiles of manganese(II)-oxidizing ascomycete fungi.</title>
        <authorList>
            <consortium name="DOE Joint Genome Institute"/>
            <person name="Zeiner C.A."/>
            <person name="Purvine S.O."/>
            <person name="Zink E.M."/>
            <person name="Wu S."/>
            <person name="Pasa-Tolic L."/>
            <person name="Chaput D.L."/>
            <person name="Haridas S."/>
            <person name="Grigoriev I.V."/>
            <person name="Santelli C.M."/>
            <person name="Hansel C.M."/>
        </authorList>
    </citation>
    <scope>NUCLEOTIDE SEQUENCE [LARGE SCALE GENOMIC DNA]</scope>
    <source>
        <strain evidence="1 2">AP3s5-JAC2a</strain>
    </source>
</reference>
<accession>A0A177CFU9</accession>
<dbReference type="RefSeq" id="XP_018036850.1">
    <property type="nucleotide sequence ID" value="XM_018187369.1"/>
</dbReference>
<sequence length="209" mass="23316">MRPSGSFGCHPKMFRVFYIILTESIPSSPTASSITTVYAPFHIPTAVPQFLSLRRCPRTPVPPVRILPPEAGPVLRYLMVDHTTYHLALGVPDSNARDLRILHDLRAATCLRDVGDFLAWLVHHTPLGSMYSAWIDSPLNPVKPRVTSIRVLERRPANLGIPILMIFKCITSQLCSHTRTSIRNACEVDNPTALPRYCLQPLSGLLSTR</sequence>
<dbReference type="AlphaFoldDB" id="A0A177CFU9"/>
<protein>
    <submittedName>
        <fullName evidence="1">Uncharacterized protein</fullName>
    </submittedName>
</protein>
<keyword evidence="2" id="KW-1185">Reference proteome</keyword>
<dbReference type="GeneID" id="28770855"/>
<dbReference type="Proteomes" id="UP000077069">
    <property type="component" value="Unassembled WGS sequence"/>
</dbReference>
<dbReference type="EMBL" id="KV441552">
    <property type="protein sequence ID" value="OAG06485.1"/>
    <property type="molecule type" value="Genomic_DNA"/>
</dbReference>
<dbReference type="InParanoid" id="A0A177CFU9"/>
<evidence type="ECO:0000313" key="2">
    <source>
        <dbReference type="Proteomes" id="UP000077069"/>
    </source>
</evidence>
<name>A0A177CFU9_9PLEO</name>